<evidence type="ECO:0008006" key="4">
    <source>
        <dbReference type="Google" id="ProtNLM"/>
    </source>
</evidence>
<name>A0A174ESF2_9BACE</name>
<evidence type="ECO:0000256" key="1">
    <source>
        <dbReference type="SAM" id="SignalP"/>
    </source>
</evidence>
<dbReference type="Proteomes" id="UP000183766">
    <property type="component" value="Unassembled WGS sequence"/>
</dbReference>
<sequence length="425" mass="46884">MKKLFYLLFAMCAVMFTACSSDDDNKTEIPQLNLEKSNYTLASGTVDIKLIADAPATSNISIPVTFSGRATEGTDFTASAKEFTLKAGEMEAVITLTRVADSAGDDNLPLTVNLGNAPSGYTIGVMSYTTVTLLSKNGIIMSFANTSDILTLQSDYKVTLTNMSGSVYKVTEITNLNVEVDPSSTAVEGTHFEFTDGKKYATIAKNKSNGTVSINFLKKEPGKDKLVLRLSERPGYAYGTNATITITLQGAYNLDGTWAFKEVSNLNYWKESMMADISTFPTGTNTDKITFTGNSYTEYTFTPSLNGSLKNYFGTSERKVTFKEEVTKELWEESITQMQSVPINVSVYTFPDINIKFSATDSEVRPAIVSFRNITVEGEEILECTIDDFIPTDFLADQWEGWIKDLAENPTMLSNPIRIHFTRVK</sequence>
<gene>
    <name evidence="2" type="ORF">SAMN05216250_1288</name>
</gene>
<accession>A0A174ESF2</accession>
<evidence type="ECO:0000313" key="2">
    <source>
        <dbReference type="EMBL" id="SFN27501.1"/>
    </source>
</evidence>
<proteinExistence type="predicted"/>
<dbReference type="AlphaFoldDB" id="A0A174ESF2"/>
<feature type="signal peptide" evidence="1">
    <location>
        <begin position="1"/>
        <end position="21"/>
    </location>
</feature>
<dbReference type="EMBL" id="FOUM01000028">
    <property type="protein sequence ID" value="SFN27501.1"/>
    <property type="molecule type" value="Genomic_DNA"/>
</dbReference>
<dbReference type="PROSITE" id="PS51257">
    <property type="entry name" value="PROKAR_LIPOPROTEIN"/>
    <property type="match status" value="1"/>
</dbReference>
<dbReference type="RefSeq" id="WP_139220856.1">
    <property type="nucleotide sequence ID" value="NZ_FOUM01000028.1"/>
</dbReference>
<keyword evidence="1" id="KW-0732">Signal</keyword>
<evidence type="ECO:0000313" key="3">
    <source>
        <dbReference type="Proteomes" id="UP000183766"/>
    </source>
</evidence>
<dbReference type="SUPFAM" id="SSF141072">
    <property type="entry name" value="CalX-like"/>
    <property type="match status" value="1"/>
</dbReference>
<reference evidence="2 3" key="1">
    <citation type="submission" date="2016-10" db="EMBL/GenBank/DDBJ databases">
        <authorList>
            <person name="de Groot N.N."/>
        </authorList>
    </citation>
    <scope>NUCLEOTIDE SEQUENCE [LARGE SCALE GENOMIC DNA]</scope>
    <source>
        <strain evidence="2 3">NLAE-zl-C202</strain>
    </source>
</reference>
<feature type="chain" id="PRO_5014251172" description="Calx-beta domain-containing protein" evidence="1">
    <location>
        <begin position="22"/>
        <end position="425"/>
    </location>
</feature>
<dbReference type="InterPro" id="IPR038081">
    <property type="entry name" value="CalX-like_sf"/>
</dbReference>
<protein>
    <recommendedName>
        <fullName evidence="4">Calx-beta domain-containing protein</fullName>
    </recommendedName>
</protein>
<organism evidence="2 3">
    <name type="scientific">Bacteroides xylanisolvens</name>
    <dbReference type="NCBI Taxonomy" id="371601"/>
    <lineage>
        <taxon>Bacteria</taxon>
        <taxon>Pseudomonadati</taxon>
        <taxon>Bacteroidota</taxon>
        <taxon>Bacteroidia</taxon>
        <taxon>Bacteroidales</taxon>
        <taxon>Bacteroidaceae</taxon>
        <taxon>Bacteroides</taxon>
    </lineage>
</organism>
<dbReference type="Gene3D" id="2.60.40.2030">
    <property type="match status" value="1"/>
</dbReference>